<accession>A0A4Q2DM61</accession>
<feature type="compositionally biased region" description="Polar residues" evidence="1">
    <location>
        <begin position="1"/>
        <end position="10"/>
    </location>
</feature>
<reference evidence="2 3" key="1">
    <citation type="submission" date="2019-01" db="EMBL/GenBank/DDBJ databases">
        <title>Draft genome sequence of Psathyrella aberdarensis IHI B618.</title>
        <authorList>
            <person name="Buettner E."/>
            <person name="Kellner H."/>
        </authorList>
    </citation>
    <scope>NUCLEOTIDE SEQUENCE [LARGE SCALE GENOMIC DNA]</scope>
    <source>
        <strain evidence="2 3">IHI B618</strain>
    </source>
</reference>
<feature type="region of interest" description="Disordered" evidence="1">
    <location>
        <begin position="133"/>
        <end position="153"/>
    </location>
</feature>
<feature type="region of interest" description="Disordered" evidence="1">
    <location>
        <begin position="167"/>
        <end position="241"/>
    </location>
</feature>
<feature type="compositionally biased region" description="Basic and acidic residues" evidence="1">
    <location>
        <begin position="178"/>
        <end position="190"/>
    </location>
</feature>
<keyword evidence="3" id="KW-1185">Reference proteome</keyword>
<dbReference type="AlphaFoldDB" id="A0A4Q2DM61"/>
<dbReference type="OrthoDB" id="5584001at2759"/>
<evidence type="ECO:0000313" key="2">
    <source>
        <dbReference type="EMBL" id="RXW21230.1"/>
    </source>
</evidence>
<dbReference type="EMBL" id="SDEE01000116">
    <property type="protein sequence ID" value="RXW21230.1"/>
    <property type="molecule type" value="Genomic_DNA"/>
</dbReference>
<feature type="compositionally biased region" description="Acidic residues" evidence="1">
    <location>
        <begin position="133"/>
        <end position="149"/>
    </location>
</feature>
<name>A0A4Q2DM61_9AGAR</name>
<gene>
    <name evidence="2" type="ORF">EST38_g4623</name>
</gene>
<protein>
    <submittedName>
        <fullName evidence="2">Uncharacterized protein</fullName>
    </submittedName>
</protein>
<comment type="caution">
    <text evidence="2">The sequence shown here is derived from an EMBL/GenBank/DDBJ whole genome shotgun (WGS) entry which is preliminary data.</text>
</comment>
<feature type="region of interest" description="Disordered" evidence="1">
    <location>
        <begin position="1"/>
        <end position="45"/>
    </location>
</feature>
<organism evidence="2 3">
    <name type="scientific">Candolleomyces aberdarensis</name>
    <dbReference type="NCBI Taxonomy" id="2316362"/>
    <lineage>
        <taxon>Eukaryota</taxon>
        <taxon>Fungi</taxon>
        <taxon>Dikarya</taxon>
        <taxon>Basidiomycota</taxon>
        <taxon>Agaricomycotina</taxon>
        <taxon>Agaricomycetes</taxon>
        <taxon>Agaricomycetidae</taxon>
        <taxon>Agaricales</taxon>
        <taxon>Agaricineae</taxon>
        <taxon>Psathyrellaceae</taxon>
        <taxon>Candolleomyces</taxon>
    </lineage>
</organism>
<evidence type="ECO:0000256" key="1">
    <source>
        <dbReference type="SAM" id="MobiDB-lite"/>
    </source>
</evidence>
<feature type="compositionally biased region" description="Gly residues" evidence="1">
    <location>
        <begin position="16"/>
        <end position="25"/>
    </location>
</feature>
<evidence type="ECO:0000313" key="3">
    <source>
        <dbReference type="Proteomes" id="UP000290288"/>
    </source>
</evidence>
<feature type="compositionally biased region" description="Basic and acidic residues" evidence="1">
    <location>
        <begin position="27"/>
        <end position="45"/>
    </location>
</feature>
<sequence>MSNSSGNRISTLGVGFKTGQGSLGGGRKKDGGSGRGGENRATGRDLIRSTKVKSIKLVEGTYRRIRGVQALMGYDLLLPLPRGQPLPGEDDEEDDEVVLKTWTRSQALTAVGQETKDLLEEFEYWMNAELAQEAEQDDSDDDEGLEDATDPARLSIQVVDDFGMINTASSRNQGHTVGVDREHESRDHLLHPHSYMSRSPSGQRSWDGDEDGNERSSIVIEVDSTFLAESPAPLSAPPRFR</sequence>
<dbReference type="STRING" id="2316362.A0A4Q2DM61"/>
<dbReference type="Proteomes" id="UP000290288">
    <property type="component" value="Unassembled WGS sequence"/>
</dbReference>
<proteinExistence type="predicted"/>